<dbReference type="KEGG" id="stai:STAIW_v1c06100"/>
<organism evidence="2 3">
    <name type="scientific">Spiroplasma taiwanense CT-1</name>
    <dbReference type="NCBI Taxonomy" id="1276220"/>
    <lineage>
        <taxon>Bacteria</taxon>
        <taxon>Bacillati</taxon>
        <taxon>Mycoplasmatota</taxon>
        <taxon>Mollicutes</taxon>
        <taxon>Entomoplasmatales</taxon>
        <taxon>Spiroplasmataceae</taxon>
        <taxon>Spiroplasma</taxon>
    </lineage>
</organism>
<dbReference type="Proteomes" id="UP000014984">
    <property type="component" value="Chromosome"/>
</dbReference>
<keyword evidence="1" id="KW-0472">Membrane</keyword>
<protein>
    <submittedName>
        <fullName evidence="2">Uncharacterized protein</fullName>
    </submittedName>
</protein>
<keyword evidence="3" id="KW-1185">Reference proteome</keyword>
<feature type="transmembrane region" description="Helical" evidence="1">
    <location>
        <begin position="43"/>
        <end position="63"/>
    </location>
</feature>
<name>S5LZT9_9MOLU</name>
<gene>
    <name evidence="2" type="ORF">STAIW_v1c06100</name>
</gene>
<proteinExistence type="predicted"/>
<dbReference type="HOGENOM" id="CLU_2702975_0_0_14"/>
<sequence length="73" mass="9032">MLQLILNSNINYYIQNTIMYLPFLNIIFMNYTKVEPLVISNYWTYRINFIYSFIFIMLDTIIIKKINKKNFKY</sequence>
<dbReference type="AlphaFoldDB" id="S5LZT9"/>
<evidence type="ECO:0000313" key="3">
    <source>
        <dbReference type="Proteomes" id="UP000014984"/>
    </source>
</evidence>
<evidence type="ECO:0000313" key="2">
    <source>
        <dbReference type="EMBL" id="AGR41232.1"/>
    </source>
</evidence>
<keyword evidence="1" id="KW-0812">Transmembrane</keyword>
<evidence type="ECO:0000256" key="1">
    <source>
        <dbReference type="SAM" id="Phobius"/>
    </source>
</evidence>
<dbReference type="PATRIC" id="fig|1276220.3.peg.621"/>
<dbReference type="EMBL" id="CP005074">
    <property type="protein sequence ID" value="AGR41232.1"/>
    <property type="molecule type" value="Genomic_DNA"/>
</dbReference>
<accession>S5LZT9</accession>
<feature type="transmembrane region" description="Helical" evidence="1">
    <location>
        <begin position="12"/>
        <end position="31"/>
    </location>
</feature>
<dbReference type="STRING" id="1276220.STAIW_v1c06100"/>
<reference evidence="2 3" key="1">
    <citation type="journal article" date="2013" name="Genome Biol. Evol.">
        <title>Comparison of metabolic capacities and inference of gene content evolution in mosquito-associated Spiroplasma diminutum and S. taiwanense.</title>
        <authorList>
            <person name="Lo W.S."/>
            <person name="Ku C."/>
            <person name="Chen L.L."/>
            <person name="Chang T.H."/>
            <person name="Kuo C.H."/>
        </authorList>
    </citation>
    <scope>NUCLEOTIDE SEQUENCE [LARGE SCALE GENOMIC DNA]</scope>
    <source>
        <strain evidence="2">CT-1</strain>
    </source>
</reference>
<keyword evidence="1" id="KW-1133">Transmembrane helix</keyword>